<proteinExistence type="predicted"/>
<evidence type="ECO:0000313" key="4">
    <source>
        <dbReference type="Proteomes" id="UP000271548"/>
    </source>
</evidence>
<reference evidence="4 5" key="1">
    <citation type="submission" date="2018-09" db="EMBL/GenBank/DDBJ databases">
        <title>Micromonospora sp. nov. MS1-9, isolated from a root of Musa sp.</title>
        <authorList>
            <person name="Kuncharoen N."/>
            <person name="Kudo T."/>
            <person name="Ohkuma M."/>
            <person name="Yuki M."/>
            <person name="Tanasupawat S."/>
        </authorList>
    </citation>
    <scope>NUCLEOTIDE SEQUENCE [LARGE SCALE GENOMIC DNA]</scope>
    <source>
        <strain evidence="3 5">MS1-9</strain>
        <strain evidence="2 4">NGC1-4</strain>
    </source>
</reference>
<dbReference type="NCBIfam" id="NF038403">
    <property type="entry name" value="perm_prefix_1"/>
    <property type="match status" value="1"/>
</dbReference>
<accession>A0A3A9XT78</accession>
<evidence type="ECO:0000313" key="3">
    <source>
        <dbReference type="EMBL" id="RKN28388.1"/>
    </source>
</evidence>
<evidence type="ECO:0000256" key="1">
    <source>
        <dbReference type="SAM" id="Phobius"/>
    </source>
</evidence>
<feature type="transmembrane region" description="Helical" evidence="1">
    <location>
        <begin position="192"/>
        <end position="211"/>
    </location>
</feature>
<feature type="transmembrane region" description="Helical" evidence="1">
    <location>
        <begin position="158"/>
        <end position="186"/>
    </location>
</feature>
<name>A0A3A9XT78_9ACTN</name>
<dbReference type="Proteomes" id="UP000271548">
    <property type="component" value="Unassembled WGS sequence"/>
</dbReference>
<feature type="transmembrane region" description="Helical" evidence="1">
    <location>
        <begin position="87"/>
        <end position="107"/>
    </location>
</feature>
<dbReference type="EMBL" id="RAZT01000015">
    <property type="protein sequence ID" value="RKN28388.1"/>
    <property type="molecule type" value="Genomic_DNA"/>
</dbReference>
<dbReference type="Proteomes" id="UP000275865">
    <property type="component" value="Unassembled WGS sequence"/>
</dbReference>
<keyword evidence="1" id="KW-0812">Transmembrane</keyword>
<organism evidence="3 5">
    <name type="scientific">Micromonospora musae</name>
    <dbReference type="NCBI Taxonomy" id="1894970"/>
    <lineage>
        <taxon>Bacteria</taxon>
        <taxon>Bacillati</taxon>
        <taxon>Actinomycetota</taxon>
        <taxon>Actinomycetes</taxon>
        <taxon>Micromonosporales</taxon>
        <taxon>Micromonosporaceae</taxon>
        <taxon>Micromonospora</taxon>
    </lineage>
</organism>
<feature type="transmembrane region" description="Helical" evidence="1">
    <location>
        <begin position="127"/>
        <end position="146"/>
    </location>
</feature>
<evidence type="ECO:0000313" key="2">
    <source>
        <dbReference type="EMBL" id="RKN23721.1"/>
    </source>
</evidence>
<evidence type="ECO:0000313" key="5">
    <source>
        <dbReference type="Proteomes" id="UP000275865"/>
    </source>
</evidence>
<keyword evidence="1" id="KW-0472">Membrane</keyword>
<dbReference type="EMBL" id="RAZS01000001">
    <property type="protein sequence ID" value="RKN23721.1"/>
    <property type="molecule type" value="Genomic_DNA"/>
</dbReference>
<dbReference type="OrthoDB" id="5187995at2"/>
<dbReference type="AlphaFoldDB" id="A0A3A9XT78"/>
<comment type="caution">
    <text evidence="3">The sequence shown here is derived from an EMBL/GenBank/DDBJ whole genome shotgun (WGS) entry which is preliminary data.</text>
</comment>
<dbReference type="InterPro" id="IPR047928">
    <property type="entry name" value="Perm_prefix_1"/>
</dbReference>
<dbReference type="RefSeq" id="WP_120673397.1">
    <property type="nucleotide sequence ID" value="NZ_RAZS01000001.1"/>
</dbReference>
<gene>
    <name evidence="3" type="ORF">D7044_26420</name>
    <name evidence="2" type="ORF">D7147_01330</name>
</gene>
<protein>
    <submittedName>
        <fullName evidence="3">Uncharacterized protein</fullName>
    </submittedName>
</protein>
<keyword evidence="4" id="KW-1185">Reference proteome</keyword>
<keyword evidence="1" id="KW-1133">Transmembrane helix</keyword>
<sequence length="223" mass="23315">MPRRDDVMVEDHLRTLAGLLRGPARMKADLLTEARHGLLDAVEAYRADGLPAVEAERRAVTEFGSAAQLVPAWQAELTTGALRTLSLRVLAVAALLVAGGDLTWRGSSWSAGPRPPEGYLHLSESVSVLWLAALVFAAGGLLLVTWAARSPGSGAATLVRLVGSGLAGSLILGVPAGAALFAWSIALWDGALTWPPMIIGATLAGAGYLWLGRALRGWVLAVR</sequence>